<dbReference type="InterPro" id="IPR002781">
    <property type="entry name" value="TM_pro_TauE-like"/>
</dbReference>
<accession>A0A3A8HMS9</accession>
<evidence type="ECO:0000313" key="10">
    <source>
        <dbReference type="Proteomes" id="UP000268094"/>
    </source>
</evidence>
<keyword evidence="6 8" id="KW-1133">Transmembrane helix</keyword>
<keyword evidence="3" id="KW-0813">Transport</keyword>
<organism evidence="9 10">
    <name type="scientific">Corallococcus terminator</name>
    <dbReference type="NCBI Taxonomy" id="2316733"/>
    <lineage>
        <taxon>Bacteria</taxon>
        <taxon>Pseudomonadati</taxon>
        <taxon>Myxococcota</taxon>
        <taxon>Myxococcia</taxon>
        <taxon>Myxococcales</taxon>
        <taxon>Cystobacterineae</taxon>
        <taxon>Myxococcaceae</taxon>
        <taxon>Corallococcus</taxon>
    </lineage>
</organism>
<feature type="transmembrane region" description="Helical" evidence="8">
    <location>
        <begin position="235"/>
        <end position="253"/>
    </location>
</feature>
<dbReference type="AlphaFoldDB" id="A0A3A8HMS9"/>
<sequence length="262" mass="26718">MDLDVGALKLLLLCLAALSAGFVDAIAGGGGLITLPALLTAGFPAHLALGTNKGQSVFGSGAALVRFARAGLVDKQLAKVAFPFGLMGAFGGAALVLLLRPEVLKPLVLVLLIAVAVFLAFRRTPPKREGVEPSPRPRAQAIGALIALVIGTYDGFFGPGTGTFLIVAFSSLLGHGLARASADAKVVNFASNLASMALFALKGVVLWKVALPMAAAQFTGAWLGAHVAVKGGDKLVRIVVLGVVAALVLKLGHDVWGNWTAA</sequence>
<evidence type="ECO:0000256" key="7">
    <source>
        <dbReference type="ARBA" id="ARBA00023136"/>
    </source>
</evidence>
<dbReference type="Pfam" id="PF01925">
    <property type="entry name" value="TauE"/>
    <property type="match status" value="1"/>
</dbReference>
<dbReference type="PANTHER" id="PTHR30269:SF0">
    <property type="entry name" value="MEMBRANE TRANSPORTER PROTEIN YFCA-RELATED"/>
    <property type="match status" value="1"/>
</dbReference>
<feature type="transmembrane region" description="Helical" evidence="8">
    <location>
        <begin position="80"/>
        <end position="98"/>
    </location>
</feature>
<comment type="subcellular location">
    <subcellularLocation>
        <location evidence="1 8">Cell membrane</location>
        <topology evidence="1 8">Multi-pass membrane protein</topology>
    </subcellularLocation>
</comment>
<evidence type="ECO:0000256" key="5">
    <source>
        <dbReference type="ARBA" id="ARBA00022692"/>
    </source>
</evidence>
<evidence type="ECO:0000313" key="9">
    <source>
        <dbReference type="EMBL" id="RKG72599.1"/>
    </source>
</evidence>
<evidence type="ECO:0000256" key="8">
    <source>
        <dbReference type="RuleBase" id="RU363041"/>
    </source>
</evidence>
<proteinExistence type="inferred from homology"/>
<protein>
    <recommendedName>
        <fullName evidence="8">Probable membrane transporter protein</fullName>
    </recommendedName>
</protein>
<dbReference type="GO" id="GO:0005886">
    <property type="term" value="C:plasma membrane"/>
    <property type="evidence" value="ECO:0007669"/>
    <property type="project" value="UniProtKB-SubCell"/>
</dbReference>
<dbReference type="EMBL" id="RAVZ01000455">
    <property type="protein sequence ID" value="RKG72599.1"/>
    <property type="molecule type" value="Genomic_DNA"/>
</dbReference>
<feature type="transmembrane region" description="Helical" evidence="8">
    <location>
        <begin position="142"/>
        <end position="169"/>
    </location>
</feature>
<dbReference type="Proteomes" id="UP000268094">
    <property type="component" value="Unassembled WGS sequence"/>
</dbReference>
<keyword evidence="5 8" id="KW-0812">Transmembrane</keyword>
<comment type="similarity">
    <text evidence="2 8">Belongs to the 4-toluene sulfonate uptake permease (TSUP) (TC 2.A.102) family.</text>
</comment>
<keyword evidence="7 8" id="KW-0472">Membrane</keyword>
<dbReference type="PANTHER" id="PTHR30269">
    <property type="entry name" value="TRANSMEMBRANE PROTEIN YFCA"/>
    <property type="match status" value="1"/>
</dbReference>
<keyword evidence="10" id="KW-1185">Reference proteome</keyword>
<feature type="transmembrane region" description="Helical" evidence="8">
    <location>
        <begin position="205"/>
        <end position="223"/>
    </location>
</feature>
<keyword evidence="4 8" id="KW-1003">Cell membrane</keyword>
<evidence type="ECO:0000256" key="1">
    <source>
        <dbReference type="ARBA" id="ARBA00004651"/>
    </source>
</evidence>
<evidence type="ECO:0000256" key="3">
    <source>
        <dbReference type="ARBA" id="ARBA00022448"/>
    </source>
</evidence>
<comment type="caution">
    <text evidence="9">The sequence shown here is derived from an EMBL/GenBank/DDBJ whole genome shotgun (WGS) entry which is preliminary data.</text>
</comment>
<reference evidence="10" key="1">
    <citation type="submission" date="2018-09" db="EMBL/GenBank/DDBJ databases">
        <authorList>
            <person name="Livingstone P.G."/>
            <person name="Whitworth D.E."/>
        </authorList>
    </citation>
    <scope>NUCLEOTIDE SEQUENCE [LARGE SCALE GENOMIC DNA]</scope>
    <source>
        <strain evidence="10">CA054A</strain>
    </source>
</reference>
<evidence type="ECO:0000256" key="4">
    <source>
        <dbReference type="ARBA" id="ARBA00022475"/>
    </source>
</evidence>
<evidence type="ECO:0000256" key="6">
    <source>
        <dbReference type="ARBA" id="ARBA00022989"/>
    </source>
</evidence>
<dbReference type="OrthoDB" id="554695at2"/>
<gene>
    <name evidence="9" type="ORF">D7V88_37880</name>
</gene>
<dbReference type="RefSeq" id="WP_120545420.1">
    <property type="nucleotide sequence ID" value="NZ_RAVZ01000455.1"/>
</dbReference>
<dbReference type="InterPro" id="IPR052017">
    <property type="entry name" value="TSUP"/>
</dbReference>
<evidence type="ECO:0000256" key="2">
    <source>
        <dbReference type="ARBA" id="ARBA00009142"/>
    </source>
</evidence>
<feature type="transmembrane region" description="Helical" evidence="8">
    <location>
        <begin position="104"/>
        <end position="121"/>
    </location>
</feature>
<name>A0A3A8HMS9_9BACT</name>